<dbReference type="EC" id="3.2.1.-" evidence="2"/>
<keyword evidence="2" id="KW-0326">Glycosidase</keyword>
<dbReference type="SUPFAM" id="SSF53955">
    <property type="entry name" value="Lysozyme-like"/>
    <property type="match status" value="1"/>
</dbReference>
<dbReference type="InterPro" id="IPR031304">
    <property type="entry name" value="SLT_2"/>
</dbReference>
<accession>A0A1W1BU26</accession>
<feature type="domain" description="Transglycosylase SLT" evidence="1">
    <location>
        <begin position="40"/>
        <end position="332"/>
    </location>
</feature>
<dbReference type="GO" id="GO:0008933">
    <property type="term" value="F:peptidoglycan lytic transglycosylase activity"/>
    <property type="evidence" value="ECO:0007669"/>
    <property type="project" value="TreeGrafter"/>
</dbReference>
<protein>
    <submittedName>
        <fullName evidence="2">Membrane-bound lytic murein transglycosylase B</fullName>
        <ecNumber evidence="2">3.2.1.-</ecNumber>
    </submittedName>
</protein>
<proteinExistence type="predicted"/>
<dbReference type="GO" id="GO:0009253">
    <property type="term" value="P:peptidoglycan catabolic process"/>
    <property type="evidence" value="ECO:0007669"/>
    <property type="project" value="TreeGrafter"/>
</dbReference>
<dbReference type="Gene3D" id="1.10.8.350">
    <property type="entry name" value="Bacterial muramidase"/>
    <property type="match status" value="1"/>
</dbReference>
<reference evidence="2" key="1">
    <citation type="submission" date="2016-10" db="EMBL/GenBank/DDBJ databases">
        <authorList>
            <person name="de Groot N.N."/>
        </authorList>
    </citation>
    <scope>NUCLEOTIDE SEQUENCE</scope>
</reference>
<gene>
    <name evidence="2" type="ORF">MNB_SV-14-626</name>
</gene>
<dbReference type="Pfam" id="PF13406">
    <property type="entry name" value="SLT_2"/>
    <property type="match status" value="1"/>
</dbReference>
<evidence type="ECO:0000259" key="1">
    <source>
        <dbReference type="Pfam" id="PF13406"/>
    </source>
</evidence>
<dbReference type="InterPro" id="IPR023346">
    <property type="entry name" value="Lysozyme-like_dom_sf"/>
</dbReference>
<dbReference type="PANTHER" id="PTHR30163">
    <property type="entry name" value="MEMBRANE-BOUND LYTIC MUREIN TRANSGLYCOSYLASE B"/>
    <property type="match status" value="1"/>
</dbReference>
<sequence>MIFTMKILKTITLILFIPLMLVASAPKEPLPPVPYNFLAKAEVKRFINMMVKKYHFKRSYMNEVLENAMLDKETLDRYTGKYKINTTNGSWERYKDHVLDENTMQLAKEFKQNYYQTLKRAEKEYNVDMDYIVGFIGVESKYGTYTGDYRVLDSLATLAFHKNRMKKFFKSEFKHLFLLMREENRDIYTQYGSFAGAMGAVQQMPSIQRRFGVDYNKDGVKDPWDLEDAIGIIARFMHKKGWRKGGVVAVRTNFNGKRFKKLKTGYKKRFSLTYLKKHGIKPIEPFNEKKAYLLKTRNKTHDDIWMGGRNFRVLTKYNHSTSYAMAIHLIAEHVKDK</sequence>
<dbReference type="AlphaFoldDB" id="A0A1W1BU26"/>
<dbReference type="PANTHER" id="PTHR30163:SF9">
    <property type="entry name" value="MEMBRANE-BOUND LYTIC MUREIN TRANSGLYCOSYLASE B"/>
    <property type="match status" value="1"/>
</dbReference>
<dbReference type="CDD" id="cd13399">
    <property type="entry name" value="Slt35-like"/>
    <property type="match status" value="1"/>
</dbReference>
<dbReference type="GO" id="GO:0016798">
    <property type="term" value="F:hydrolase activity, acting on glycosyl bonds"/>
    <property type="evidence" value="ECO:0007669"/>
    <property type="project" value="UniProtKB-KW"/>
</dbReference>
<name>A0A1W1BU26_9ZZZZ</name>
<organism evidence="2">
    <name type="scientific">hydrothermal vent metagenome</name>
    <dbReference type="NCBI Taxonomy" id="652676"/>
    <lineage>
        <taxon>unclassified sequences</taxon>
        <taxon>metagenomes</taxon>
        <taxon>ecological metagenomes</taxon>
    </lineage>
</organism>
<dbReference type="InterPro" id="IPR043426">
    <property type="entry name" value="MltB-like"/>
</dbReference>
<keyword evidence="2" id="KW-0378">Hydrolase</keyword>
<dbReference type="Gene3D" id="1.10.530.10">
    <property type="match status" value="1"/>
</dbReference>
<evidence type="ECO:0000313" key="2">
    <source>
        <dbReference type="EMBL" id="SFV57108.1"/>
    </source>
</evidence>
<dbReference type="EMBL" id="FPHN01000073">
    <property type="protein sequence ID" value="SFV57108.1"/>
    <property type="molecule type" value="Genomic_DNA"/>
</dbReference>